<evidence type="ECO:0000256" key="6">
    <source>
        <dbReference type="ARBA" id="ARBA00022989"/>
    </source>
</evidence>
<sequence length="656" mass="69033">MTTQQIYDQVAERYSAASKGIALEYGASVAKAFGYSEDELANIPKESNLGLSCGNPLAVASLREGETVIDLGSGAGFDAFLAATKVGPNGRVIGVDMNKDMLFRANEIKAKHNKTNVSFVEAQITDMSAIPSNTADCIISNCVINLVPEEEKQLVFNEMHRILKPGGRLAISDILAKKPLPEKLRANMALYVGCVSGASLVSQYEKYLQEAGFSTESTVINHDGADLNVYLETNPDGTRTAGGMGGNLCCNPSIPSASTTPAAACCSGGEKTETKSATNGASSCCAPPKAKDAAPAPSSSCCGGGDQASQACAFDEKDLADLEGEDLNNWAAEQFEASSASPTASTSDLDFSELENAQYSPTDQLSPAQRHADPHSSTTSSSCRRWPVRPSLSRFLADFTLGFADGLTVPFALTAGLSSLGQTDTVIYAGMAEICAGSISMGIGGYLSAKGETREAQPTTTGSAVDTDEDEKIGSAAVVESYLSPLDLSSDLLDLVHQHIASRPGITPALARKLTTEDAVDADDEADEDDMPPSSIFVGLSVAAGYLIGGSLPLSPYFVVNHVGDGLMWSFIVCVIALFSFGFAKDFILYSKEGKRGAWADETGYVKGWKQGIGFSWNNIKRSAWEGLLMVMLGSMAALAAVLCVRLFEGMGHKQP</sequence>
<dbReference type="InterPro" id="IPR008217">
    <property type="entry name" value="Ccc1_fam"/>
</dbReference>
<dbReference type="EC" id="2.1.1.137" evidence="9"/>
<feature type="transmembrane region" description="Helical" evidence="15">
    <location>
        <begin position="627"/>
        <end position="648"/>
    </location>
</feature>
<evidence type="ECO:0000313" key="17">
    <source>
        <dbReference type="EMBL" id="ROV97471.1"/>
    </source>
</evidence>
<evidence type="ECO:0000256" key="2">
    <source>
        <dbReference type="ARBA" id="ARBA00007049"/>
    </source>
</evidence>
<comment type="similarity">
    <text evidence="2">Belongs to the CCC1 family.</text>
</comment>
<evidence type="ECO:0000256" key="3">
    <source>
        <dbReference type="ARBA" id="ARBA00022679"/>
    </source>
</evidence>
<keyword evidence="3" id="KW-0808">Transferase</keyword>
<dbReference type="STRING" id="1230097.A0A423W2E4"/>
<dbReference type="PANTHER" id="PTHR43675">
    <property type="entry name" value="ARSENITE METHYLTRANSFERASE"/>
    <property type="match status" value="1"/>
</dbReference>
<evidence type="ECO:0000313" key="18">
    <source>
        <dbReference type="Proteomes" id="UP000285146"/>
    </source>
</evidence>
<dbReference type="Proteomes" id="UP000285146">
    <property type="component" value="Unassembled WGS sequence"/>
</dbReference>
<dbReference type="GO" id="GO:0030026">
    <property type="term" value="P:intracellular manganese ion homeostasis"/>
    <property type="evidence" value="ECO:0007669"/>
    <property type="project" value="InterPro"/>
</dbReference>
<dbReference type="SUPFAM" id="SSF53335">
    <property type="entry name" value="S-adenosyl-L-methionine-dependent methyltransferases"/>
    <property type="match status" value="1"/>
</dbReference>
<accession>A0A423W2E4</accession>
<feature type="region of interest" description="Disordered" evidence="14">
    <location>
        <begin position="362"/>
        <end position="385"/>
    </location>
</feature>
<evidence type="ECO:0000256" key="1">
    <source>
        <dbReference type="ARBA" id="ARBA00004127"/>
    </source>
</evidence>
<comment type="subcellular location">
    <subcellularLocation>
        <location evidence="1">Endomembrane system</location>
        <topology evidence="1">Multi-pass membrane protein</topology>
    </subcellularLocation>
</comment>
<evidence type="ECO:0000259" key="16">
    <source>
        <dbReference type="Pfam" id="PF13847"/>
    </source>
</evidence>
<keyword evidence="4" id="KW-0949">S-adenosyl-L-methionine</keyword>
<gene>
    <name evidence="17" type="ORF">VPNG_08720</name>
</gene>
<keyword evidence="18" id="KW-1185">Reference proteome</keyword>
<dbReference type="CDD" id="cd02440">
    <property type="entry name" value="AdoMet_MTases"/>
    <property type="match status" value="1"/>
</dbReference>
<evidence type="ECO:0000256" key="9">
    <source>
        <dbReference type="ARBA" id="ARBA00034521"/>
    </source>
</evidence>
<dbReference type="GO" id="GO:0012505">
    <property type="term" value="C:endomembrane system"/>
    <property type="evidence" value="ECO:0007669"/>
    <property type="project" value="UniProtKB-SubCell"/>
</dbReference>
<dbReference type="InParanoid" id="A0A423W2E4"/>
<comment type="catalytic activity">
    <reaction evidence="12">
        <text>arsenic triglutathione + 2 [thioredoxin]-dithiol + 2 S-adenosyl-L-methionine + H2O = dimethylarsinous acid + 2 [thioredoxin]-disulfide + 3 glutathione + 2 S-adenosyl-L-homocysteine + 2 H(+)</text>
        <dbReference type="Rhea" id="RHEA:69464"/>
        <dbReference type="Rhea" id="RHEA-COMP:10698"/>
        <dbReference type="Rhea" id="RHEA-COMP:10700"/>
        <dbReference type="ChEBI" id="CHEBI:15377"/>
        <dbReference type="ChEBI" id="CHEBI:15378"/>
        <dbReference type="ChEBI" id="CHEBI:23808"/>
        <dbReference type="ChEBI" id="CHEBI:29950"/>
        <dbReference type="ChEBI" id="CHEBI:50058"/>
        <dbReference type="ChEBI" id="CHEBI:57856"/>
        <dbReference type="ChEBI" id="CHEBI:57925"/>
        <dbReference type="ChEBI" id="CHEBI:59789"/>
        <dbReference type="ChEBI" id="CHEBI:183640"/>
        <dbReference type="EC" id="2.1.1.137"/>
    </reaction>
</comment>
<dbReference type="InterPro" id="IPR026669">
    <property type="entry name" value="Arsenite_MeTrfase-like"/>
</dbReference>
<evidence type="ECO:0000256" key="14">
    <source>
        <dbReference type="SAM" id="MobiDB-lite"/>
    </source>
</evidence>
<dbReference type="Pfam" id="PF01988">
    <property type="entry name" value="VIT1"/>
    <property type="match status" value="1"/>
</dbReference>
<dbReference type="Gene3D" id="3.40.50.150">
    <property type="entry name" value="Vaccinia Virus protein VP39"/>
    <property type="match status" value="1"/>
</dbReference>
<evidence type="ECO:0000256" key="15">
    <source>
        <dbReference type="SAM" id="Phobius"/>
    </source>
</evidence>
<feature type="transmembrane region" description="Helical" evidence="15">
    <location>
        <begin position="566"/>
        <end position="584"/>
    </location>
</feature>
<keyword evidence="5 15" id="KW-0812">Transmembrane</keyword>
<name>A0A423W2E4_9PEZI</name>
<feature type="domain" description="Methyltransferase" evidence="16">
    <location>
        <begin position="64"/>
        <end position="212"/>
    </location>
</feature>
<comment type="caution">
    <text evidence="17">The sequence shown here is derived from an EMBL/GenBank/DDBJ whole genome shotgun (WGS) entry which is preliminary data.</text>
</comment>
<dbReference type="GO" id="GO:0005384">
    <property type="term" value="F:manganese ion transmembrane transporter activity"/>
    <property type="evidence" value="ECO:0007669"/>
    <property type="project" value="InterPro"/>
</dbReference>
<dbReference type="GO" id="GO:0030791">
    <property type="term" value="F:arsenite methyltransferase activity"/>
    <property type="evidence" value="ECO:0007669"/>
    <property type="project" value="UniProtKB-EC"/>
</dbReference>
<evidence type="ECO:0000256" key="11">
    <source>
        <dbReference type="ARBA" id="ARBA00047941"/>
    </source>
</evidence>
<dbReference type="InterPro" id="IPR029063">
    <property type="entry name" value="SAM-dependent_MTases_sf"/>
</dbReference>
<dbReference type="PANTHER" id="PTHR43675:SF8">
    <property type="entry name" value="ARSENITE METHYLTRANSFERASE"/>
    <property type="match status" value="1"/>
</dbReference>
<dbReference type="AlphaFoldDB" id="A0A423W2E4"/>
<comment type="catalytic activity">
    <reaction evidence="13">
        <text>arsenic triglutathione + 3 [thioredoxin]-dithiol + 3 S-adenosyl-L-methionine = trimethylarsine + 3 [thioredoxin]-disulfide + 3 glutathione + 3 S-adenosyl-L-homocysteine + 3 H(+)</text>
        <dbReference type="Rhea" id="RHEA:69432"/>
        <dbReference type="Rhea" id="RHEA-COMP:10698"/>
        <dbReference type="Rhea" id="RHEA-COMP:10700"/>
        <dbReference type="ChEBI" id="CHEBI:15378"/>
        <dbReference type="ChEBI" id="CHEBI:27130"/>
        <dbReference type="ChEBI" id="CHEBI:29950"/>
        <dbReference type="ChEBI" id="CHEBI:50058"/>
        <dbReference type="ChEBI" id="CHEBI:57856"/>
        <dbReference type="ChEBI" id="CHEBI:57925"/>
        <dbReference type="ChEBI" id="CHEBI:59789"/>
        <dbReference type="ChEBI" id="CHEBI:183640"/>
        <dbReference type="EC" id="2.1.1.137"/>
    </reaction>
</comment>
<comment type="similarity">
    <text evidence="8">Belongs to the methyltransferase superfamily. Arsenite methyltransferase family.</text>
</comment>
<evidence type="ECO:0000256" key="12">
    <source>
        <dbReference type="ARBA" id="ARBA00047943"/>
    </source>
</evidence>
<feature type="transmembrane region" description="Helical" evidence="15">
    <location>
        <begin position="536"/>
        <end position="559"/>
    </location>
</feature>
<dbReference type="OrthoDB" id="66144at2759"/>
<evidence type="ECO:0000256" key="5">
    <source>
        <dbReference type="ARBA" id="ARBA00022692"/>
    </source>
</evidence>
<evidence type="ECO:0000256" key="8">
    <source>
        <dbReference type="ARBA" id="ARBA00034487"/>
    </source>
</evidence>
<evidence type="ECO:0000256" key="7">
    <source>
        <dbReference type="ARBA" id="ARBA00023136"/>
    </source>
</evidence>
<dbReference type="InterPro" id="IPR025714">
    <property type="entry name" value="Methyltranfer_dom"/>
</dbReference>
<dbReference type="Pfam" id="PF13847">
    <property type="entry name" value="Methyltransf_31"/>
    <property type="match status" value="1"/>
</dbReference>
<keyword evidence="6 15" id="KW-1133">Transmembrane helix</keyword>
<evidence type="ECO:0000256" key="4">
    <source>
        <dbReference type="ARBA" id="ARBA00022691"/>
    </source>
</evidence>
<reference evidence="17 18" key="1">
    <citation type="submission" date="2015-09" db="EMBL/GenBank/DDBJ databases">
        <title>Host preference determinants of Valsa canker pathogens revealed by comparative genomics.</title>
        <authorList>
            <person name="Yin Z."/>
            <person name="Huang L."/>
        </authorList>
    </citation>
    <scope>NUCLEOTIDE SEQUENCE [LARGE SCALE GENOMIC DNA]</scope>
    <source>
        <strain evidence="17 18">SXYLt</strain>
    </source>
</reference>
<organism evidence="17 18">
    <name type="scientific">Cytospora leucostoma</name>
    <dbReference type="NCBI Taxonomy" id="1230097"/>
    <lineage>
        <taxon>Eukaryota</taxon>
        <taxon>Fungi</taxon>
        <taxon>Dikarya</taxon>
        <taxon>Ascomycota</taxon>
        <taxon>Pezizomycotina</taxon>
        <taxon>Sordariomycetes</taxon>
        <taxon>Sordariomycetidae</taxon>
        <taxon>Diaporthales</taxon>
        <taxon>Cytosporaceae</taxon>
        <taxon>Cytospora</taxon>
    </lineage>
</organism>
<evidence type="ECO:0000256" key="13">
    <source>
        <dbReference type="ARBA" id="ARBA00048428"/>
    </source>
</evidence>
<comment type="catalytic activity">
    <reaction evidence="11">
        <text>arsenic triglutathione + [thioredoxin]-dithiol + S-adenosyl-L-methionine + 2 H2O = methylarsonous acid + [thioredoxin]-disulfide + 3 glutathione + S-adenosyl-L-homocysteine + H(+)</text>
        <dbReference type="Rhea" id="RHEA:69460"/>
        <dbReference type="Rhea" id="RHEA-COMP:10698"/>
        <dbReference type="Rhea" id="RHEA-COMP:10700"/>
        <dbReference type="ChEBI" id="CHEBI:15377"/>
        <dbReference type="ChEBI" id="CHEBI:15378"/>
        <dbReference type="ChEBI" id="CHEBI:17826"/>
        <dbReference type="ChEBI" id="CHEBI:29950"/>
        <dbReference type="ChEBI" id="CHEBI:50058"/>
        <dbReference type="ChEBI" id="CHEBI:57856"/>
        <dbReference type="ChEBI" id="CHEBI:57925"/>
        <dbReference type="ChEBI" id="CHEBI:59789"/>
        <dbReference type="ChEBI" id="CHEBI:183640"/>
        <dbReference type="EC" id="2.1.1.137"/>
    </reaction>
</comment>
<proteinExistence type="inferred from homology"/>
<dbReference type="EMBL" id="LKEB01000064">
    <property type="protein sequence ID" value="ROV97471.1"/>
    <property type="molecule type" value="Genomic_DNA"/>
</dbReference>
<evidence type="ECO:0000256" key="10">
    <source>
        <dbReference type="ARBA" id="ARBA00034545"/>
    </source>
</evidence>
<protein>
    <recommendedName>
        <fullName evidence="10">Arsenite methyltransferase</fullName>
        <ecNumber evidence="9">2.1.1.137</ecNumber>
    </recommendedName>
</protein>
<keyword evidence="7 15" id="KW-0472">Membrane</keyword>